<name>A0A9J7AY13_9PROT</name>
<dbReference type="AlphaFoldDB" id="A0A9J7AY13"/>
<keyword evidence="3" id="KW-1185">Reference proteome</keyword>
<protein>
    <submittedName>
        <fullName evidence="2">Cbb3-type cytochrome c oxidase subunit 3</fullName>
    </submittedName>
</protein>
<keyword evidence="1" id="KW-0812">Transmembrane</keyword>
<keyword evidence="1" id="KW-1133">Transmembrane helix</keyword>
<dbReference type="InterPro" id="IPR008621">
    <property type="entry name" value="Cbb3-typ_cyt_oxidase_comp"/>
</dbReference>
<reference evidence="2" key="1">
    <citation type="submission" date="2022-08" db="EMBL/GenBank/DDBJ databases">
        <title>Nisaea acidiphila sp. nov., isolated from a marine algal debris and emended description of the genus Nisaea Urios et al. 2008.</title>
        <authorList>
            <person name="Kwon K."/>
        </authorList>
    </citation>
    <scope>NUCLEOTIDE SEQUENCE</scope>
    <source>
        <strain evidence="2">MEBiC11861</strain>
    </source>
</reference>
<sequence length="49" mass="5524">MDYQTVSAFAQTWGLVFLVTMFGGAVIYALWPSNRGKFKKAAHMPLEED</sequence>
<organism evidence="2 3">
    <name type="scientific">Nisaea acidiphila</name>
    <dbReference type="NCBI Taxonomy" id="1862145"/>
    <lineage>
        <taxon>Bacteria</taxon>
        <taxon>Pseudomonadati</taxon>
        <taxon>Pseudomonadota</taxon>
        <taxon>Alphaproteobacteria</taxon>
        <taxon>Rhodospirillales</taxon>
        <taxon>Thalassobaculaceae</taxon>
        <taxon>Nisaea</taxon>
    </lineage>
</organism>
<dbReference type="RefSeq" id="WP_257769459.1">
    <property type="nucleotide sequence ID" value="NZ_CP102480.1"/>
</dbReference>
<dbReference type="KEGG" id="naci:NUH88_01205"/>
<evidence type="ECO:0000256" key="1">
    <source>
        <dbReference type="SAM" id="Phobius"/>
    </source>
</evidence>
<dbReference type="CDD" id="cd01324">
    <property type="entry name" value="cbb3_Oxidase_CcoQ"/>
    <property type="match status" value="1"/>
</dbReference>
<evidence type="ECO:0000313" key="3">
    <source>
        <dbReference type="Proteomes" id="UP001060336"/>
    </source>
</evidence>
<dbReference type="Proteomes" id="UP001060336">
    <property type="component" value="Chromosome"/>
</dbReference>
<gene>
    <name evidence="2" type="ORF">NUH88_01205</name>
</gene>
<dbReference type="Pfam" id="PF05545">
    <property type="entry name" value="FixQ"/>
    <property type="match status" value="1"/>
</dbReference>
<feature type="transmembrane region" description="Helical" evidence="1">
    <location>
        <begin position="12"/>
        <end position="31"/>
    </location>
</feature>
<evidence type="ECO:0000313" key="2">
    <source>
        <dbReference type="EMBL" id="UUX50317.1"/>
    </source>
</evidence>
<keyword evidence="1" id="KW-0472">Membrane</keyword>
<dbReference type="EMBL" id="CP102480">
    <property type="protein sequence ID" value="UUX50317.1"/>
    <property type="molecule type" value="Genomic_DNA"/>
</dbReference>
<accession>A0A9J7AY13</accession>
<proteinExistence type="predicted"/>